<name>A0AAV7F934_ARIFI</name>
<feature type="domain" description="RNA polymerase sigma-70 region 2" evidence="8">
    <location>
        <begin position="313"/>
        <end position="380"/>
    </location>
</feature>
<feature type="compositionally biased region" description="Low complexity" evidence="6">
    <location>
        <begin position="19"/>
        <end position="35"/>
    </location>
</feature>
<comment type="caution">
    <text evidence="10">The sequence shown here is derived from an EMBL/GenBank/DDBJ whole genome shotgun (WGS) entry which is preliminary data.</text>
</comment>
<feature type="domain" description="RNA polymerase sigma-70 region 3" evidence="7">
    <location>
        <begin position="396"/>
        <end position="465"/>
    </location>
</feature>
<evidence type="ECO:0000313" key="11">
    <source>
        <dbReference type="Proteomes" id="UP000825729"/>
    </source>
</evidence>
<dbReference type="GO" id="GO:0006352">
    <property type="term" value="P:DNA-templated transcription initiation"/>
    <property type="evidence" value="ECO:0007669"/>
    <property type="project" value="InterPro"/>
</dbReference>
<evidence type="ECO:0000256" key="2">
    <source>
        <dbReference type="ARBA" id="ARBA00023015"/>
    </source>
</evidence>
<keyword evidence="11" id="KW-1185">Reference proteome</keyword>
<evidence type="ECO:0000256" key="5">
    <source>
        <dbReference type="ARBA" id="ARBA00023163"/>
    </source>
</evidence>
<keyword evidence="4" id="KW-0238">DNA-binding</keyword>
<comment type="similarity">
    <text evidence="1">Belongs to the sigma-70 factor family.</text>
</comment>
<evidence type="ECO:0000259" key="8">
    <source>
        <dbReference type="Pfam" id="PF04542"/>
    </source>
</evidence>
<dbReference type="InterPro" id="IPR013324">
    <property type="entry name" value="RNA_pol_sigma_r3/r4-like"/>
</dbReference>
<dbReference type="PANTHER" id="PTHR30603:SF13">
    <property type="entry name" value="RNA POLYMERASE SIGMA FACTOR SIGC"/>
    <property type="match status" value="1"/>
</dbReference>
<evidence type="ECO:0000256" key="4">
    <source>
        <dbReference type="ARBA" id="ARBA00023125"/>
    </source>
</evidence>
<evidence type="ECO:0008006" key="12">
    <source>
        <dbReference type="Google" id="ProtNLM"/>
    </source>
</evidence>
<dbReference type="SUPFAM" id="SSF88946">
    <property type="entry name" value="Sigma2 domain of RNA polymerase sigma factors"/>
    <property type="match status" value="1"/>
</dbReference>
<accession>A0AAV7F934</accession>
<dbReference type="Pfam" id="PF04545">
    <property type="entry name" value="Sigma70_r4"/>
    <property type="match status" value="1"/>
</dbReference>
<keyword evidence="2" id="KW-0805">Transcription regulation</keyword>
<dbReference type="Pfam" id="PF04542">
    <property type="entry name" value="Sigma70_r2"/>
    <property type="match status" value="1"/>
</dbReference>
<gene>
    <name evidence="10" type="ORF">H6P81_001045</name>
</gene>
<dbReference type="InterPro" id="IPR007624">
    <property type="entry name" value="RNA_pol_sigma70_r3"/>
</dbReference>
<feature type="domain" description="RNA polymerase sigma-70 region 4" evidence="9">
    <location>
        <begin position="479"/>
        <end position="532"/>
    </location>
</feature>
<dbReference type="PRINTS" id="PR00046">
    <property type="entry name" value="SIGMA70FCT"/>
</dbReference>
<evidence type="ECO:0000256" key="1">
    <source>
        <dbReference type="ARBA" id="ARBA00007788"/>
    </source>
</evidence>
<dbReference type="InterPro" id="IPR000943">
    <property type="entry name" value="RNA_pol_sigma70"/>
</dbReference>
<dbReference type="GO" id="GO:0016987">
    <property type="term" value="F:sigma factor activity"/>
    <property type="evidence" value="ECO:0007669"/>
    <property type="project" value="UniProtKB-KW"/>
</dbReference>
<evidence type="ECO:0000259" key="7">
    <source>
        <dbReference type="Pfam" id="PF04539"/>
    </source>
</evidence>
<dbReference type="Gene3D" id="1.20.120.1810">
    <property type="match status" value="1"/>
</dbReference>
<protein>
    <recommendedName>
        <fullName evidence="12">Sigma factor</fullName>
    </recommendedName>
</protein>
<feature type="region of interest" description="Disordered" evidence="6">
    <location>
        <begin position="19"/>
        <end position="38"/>
    </location>
</feature>
<dbReference type="InterPro" id="IPR050239">
    <property type="entry name" value="Sigma-70_RNA_pol_init_factors"/>
</dbReference>
<evidence type="ECO:0000256" key="3">
    <source>
        <dbReference type="ARBA" id="ARBA00023082"/>
    </source>
</evidence>
<dbReference type="GO" id="GO:0003677">
    <property type="term" value="F:DNA binding"/>
    <property type="evidence" value="ECO:0007669"/>
    <property type="project" value="UniProtKB-KW"/>
</dbReference>
<evidence type="ECO:0000313" key="10">
    <source>
        <dbReference type="EMBL" id="KAG9456537.1"/>
    </source>
</evidence>
<dbReference type="Proteomes" id="UP000825729">
    <property type="component" value="Unassembled WGS sequence"/>
</dbReference>
<dbReference type="SUPFAM" id="SSF88659">
    <property type="entry name" value="Sigma3 and sigma4 domains of RNA polymerase sigma factors"/>
    <property type="match status" value="1"/>
</dbReference>
<dbReference type="CDD" id="cd06171">
    <property type="entry name" value="Sigma70_r4"/>
    <property type="match status" value="1"/>
</dbReference>
<evidence type="ECO:0000259" key="9">
    <source>
        <dbReference type="Pfam" id="PF04545"/>
    </source>
</evidence>
<keyword evidence="3" id="KW-0731">Sigma factor</keyword>
<keyword evidence="5" id="KW-0804">Transcription</keyword>
<proteinExistence type="inferred from homology"/>
<dbReference type="InterPro" id="IPR007630">
    <property type="entry name" value="RNA_pol_sigma70_r4"/>
</dbReference>
<dbReference type="Gene3D" id="1.20.140.160">
    <property type="match status" value="1"/>
</dbReference>
<dbReference type="InterPro" id="IPR013325">
    <property type="entry name" value="RNA_pol_sigma_r2"/>
</dbReference>
<dbReference type="InterPro" id="IPR007627">
    <property type="entry name" value="RNA_pol_sigma70_r2"/>
</dbReference>
<dbReference type="PANTHER" id="PTHR30603">
    <property type="entry name" value="RNA POLYMERASE SIGMA FACTOR RPO"/>
    <property type="match status" value="1"/>
</dbReference>
<organism evidence="10 11">
    <name type="scientific">Aristolochia fimbriata</name>
    <name type="common">White veined hardy Dutchman's pipe vine</name>
    <dbReference type="NCBI Taxonomy" id="158543"/>
    <lineage>
        <taxon>Eukaryota</taxon>
        <taxon>Viridiplantae</taxon>
        <taxon>Streptophyta</taxon>
        <taxon>Embryophyta</taxon>
        <taxon>Tracheophyta</taxon>
        <taxon>Spermatophyta</taxon>
        <taxon>Magnoliopsida</taxon>
        <taxon>Magnoliidae</taxon>
        <taxon>Piperales</taxon>
        <taxon>Aristolochiaceae</taxon>
        <taxon>Aristolochia</taxon>
    </lineage>
</organism>
<reference evidence="10 11" key="1">
    <citation type="submission" date="2021-07" db="EMBL/GenBank/DDBJ databases">
        <title>The Aristolochia fimbriata genome: insights into angiosperm evolution, floral development and chemical biosynthesis.</title>
        <authorList>
            <person name="Jiao Y."/>
        </authorList>
    </citation>
    <scope>NUCLEOTIDE SEQUENCE [LARGE SCALE GENOMIC DNA]</scope>
    <source>
        <strain evidence="10">IBCAS-2021</strain>
        <tissue evidence="10">Leaf</tissue>
    </source>
</reference>
<evidence type="ECO:0000256" key="6">
    <source>
        <dbReference type="SAM" id="MobiDB-lite"/>
    </source>
</evidence>
<dbReference type="AlphaFoldDB" id="A0AAV7F934"/>
<sequence>MGIRFFHHWKWVLPVRTPPLSTSSTRPQQSSSSSLRSREASFDSARVSTLSVIPEEVELCHKDSLRPHVCSFGTLETLERNDSSKRVVKMSIDKTGSVEKGSSVHLASQQENNTYLYTLLMENLARVEQAIGNPDLLRLERDILTQIDRLGALCIFHACLSRSIQISKDLFTSGSLAGESKASPICSRSGINTEKGIVRSVKRMERKSKRKRALLRASKRPISYSSTGTANNTKWALSKLSSTRSRRFSIARTESEMSEGVKDVANLERIRISLEERIEMVSFKRWADAVGISERELRQRLYSGWDCRDKLLKSSRSLVVYLARNYRGQGISAEDLVQAGNIGVLQGAERFDPTKGYQFSTYVQYWIRRSISTFVAKHSRGIKMPQLFNNVMITTKKAQKVLYNLHKRHSQDEELAKFTGISIANVRLACKHLRAVGSIEQKIGDATGAKFMEITPDASVNTPEEIVMRQHMRKEIYELLAGLRPREKQVLMLRYGIGDGRCKSLGEIGSLFGVSKEWIRKIERSALIRLRQEDIQSRLKHYIEL</sequence>
<dbReference type="InterPro" id="IPR014284">
    <property type="entry name" value="RNA_pol_sigma-70_dom"/>
</dbReference>
<dbReference type="NCBIfam" id="TIGR02937">
    <property type="entry name" value="sigma70-ECF"/>
    <property type="match status" value="1"/>
</dbReference>
<dbReference type="Pfam" id="PF04539">
    <property type="entry name" value="Sigma70_r3"/>
    <property type="match status" value="1"/>
</dbReference>
<dbReference type="EMBL" id="JAINDJ010000002">
    <property type="protein sequence ID" value="KAG9456537.1"/>
    <property type="molecule type" value="Genomic_DNA"/>
</dbReference>